<dbReference type="EnsemblMetazoa" id="GPAI010496-RA">
    <property type="protein sequence ID" value="GPAI010496-PA"/>
    <property type="gene ID" value="GPAI010496"/>
</dbReference>
<evidence type="ECO:0000313" key="2">
    <source>
        <dbReference type="EnsemblMetazoa" id="GPAI010496-PA"/>
    </source>
</evidence>
<reference evidence="2" key="2">
    <citation type="submission" date="2020-05" db="UniProtKB">
        <authorList>
            <consortium name="EnsemblMetazoa"/>
        </authorList>
    </citation>
    <scope>IDENTIFICATION</scope>
    <source>
        <strain evidence="2">IAEA</strain>
    </source>
</reference>
<protein>
    <submittedName>
        <fullName evidence="2">Uncharacterized protein</fullName>
    </submittedName>
</protein>
<evidence type="ECO:0000256" key="1">
    <source>
        <dbReference type="SAM" id="MobiDB-lite"/>
    </source>
</evidence>
<dbReference type="Proteomes" id="UP000092445">
    <property type="component" value="Unassembled WGS sequence"/>
</dbReference>
<accession>A0A1A9ZCG9</accession>
<reference evidence="3" key="1">
    <citation type="submission" date="2014-03" db="EMBL/GenBank/DDBJ databases">
        <authorList>
            <person name="Aksoy S."/>
            <person name="Warren W."/>
            <person name="Wilson R.K."/>
        </authorList>
    </citation>
    <scope>NUCLEOTIDE SEQUENCE [LARGE SCALE GENOMIC DNA]</scope>
    <source>
        <strain evidence="3">IAEA</strain>
    </source>
</reference>
<evidence type="ECO:0000313" key="3">
    <source>
        <dbReference type="Proteomes" id="UP000092445"/>
    </source>
</evidence>
<keyword evidence="3" id="KW-1185">Reference proteome</keyword>
<feature type="region of interest" description="Disordered" evidence="1">
    <location>
        <begin position="53"/>
        <end position="107"/>
    </location>
</feature>
<proteinExistence type="predicted"/>
<sequence length="206" mass="23148">MVEKLKAKNCKDWTLETHSAVEEIEKLNQQFPNVLVTLKEKFNLRDVYLPSNVKLDPRERPKEQSAGGSAQKKLPYTTHARASSRKADTGEKSLGITDPLRRPPGGDCGTVSELYQRIVSNGAWIADMTNKTVLWICGKKIMQIAPINNKQCYVGAKLFAAQLEASELRTDSRRITDRNKLVWQSGVVNIVAEEEKSCKELSLIFT</sequence>
<dbReference type="AlphaFoldDB" id="A0A1A9ZCG9"/>
<name>A0A1A9ZCG9_GLOPL</name>
<dbReference type="VEuPathDB" id="VectorBase:GPAI010496"/>
<organism evidence="2 3">
    <name type="scientific">Glossina pallidipes</name>
    <name type="common">Tsetse fly</name>
    <dbReference type="NCBI Taxonomy" id="7398"/>
    <lineage>
        <taxon>Eukaryota</taxon>
        <taxon>Metazoa</taxon>
        <taxon>Ecdysozoa</taxon>
        <taxon>Arthropoda</taxon>
        <taxon>Hexapoda</taxon>
        <taxon>Insecta</taxon>
        <taxon>Pterygota</taxon>
        <taxon>Neoptera</taxon>
        <taxon>Endopterygota</taxon>
        <taxon>Diptera</taxon>
        <taxon>Brachycera</taxon>
        <taxon>Muscomorpha</taxon>
        <taxon>Hippoboscoidea</taxon>
        <taxon>Glossinidae</taxon>
        <taxon>Glossina</taxon>
    </lineage>
</organism>